<proteinExistence type="predicted"/>
<evidence type="ECO:0000313" key="1">
    <source>
        <dbReference type="EMBL" id="MBB3099053.1"/>
    </source>
</evidence>
<sequence length="72" mass="7679">MIALASTQRYLIDGAVRDTLTYQDGVFRLDGVLLPEPDAQQARALVFAGLLAVNRTDVQPTTTGRAAAGLPH</sequence>
<evidence type="ECO:0000313" key="2">
    <source>
        <dbReference type="Proteomes" id="UP000590749"/>
    </source>
</evidence>
<dbReference type="AlphaFoldDB" id="A0A7W5FHV4"/>
<organism evidence="1 2">
    <name type="scientific">Actinoplanes campanulatus</name>
    <dbReference type="NCBI Taxonomy" id="113559"/>
    <lineage>
        <taxon>Bacteria</taxon>
        <taxon>Bacillati</taxon>
        <taxon>Actinomycetota</taxon>
        <taxon>Actinomycetes</taxon>
        <taxon>Micromonosporales</taxon>
        <taxon>Micromonosporaceae</taxon>
        <taxon>Actinoplanes</taxon>
    </lineage>
</organism>
<name>A0A7W5FHV4_9ACTN</name>
<protein>
    <submittedName>
        <fullName evidence="1">Uncharacterized protein</fullName>
    </submittedName>
</protein>
<dbReference type="RefSeq" id="WP_183225133.1">
    <property type="nucleotide sequence ID" value="NZ_BMPW01000020.1"/>
</dbReference>
<dbReference type="Proteomes" id="UP000590749">
    <property type="component" value="Unassembled WGS sequence"/>
</dbReference>
<gene>
    <name evidence="1" type="ORF">FHR83_006759</name>
</gene>
<comment type="caution">
    <text evidence="1">The sequence shown here is derived from an EMBL/GenBank/DDBJ whole genome shotgun (WGS) entry which is preliminary data.</text>
</comment>
<keyword evidence="2" id="KW-1185">Reference proteome</keyword>
<reference evidence="1 2" key="1">
    <citation type="submission" date="2020-08" db="EMBL/GenBank/DDBJ databases">
        <title>Genomic Encyclopedia of Type Strains, Phase III (KMG-III): the genomes of soil and plant-associated and newly described type strains.</title>
        <authorList>
            <person name="Whitman W."/>
        </authorList>
    </citation>
    <scope>NUCLEOTIDE SEQUENCE [LARGE SCALE GENOMIC DNA]</scope>
    <source>
        <strain evidence="1 2">CECT 3287</strain>
    </source>
</reference>
<accession>A0A7W5FHV4</accession>
<dbReference type="EMBL" id="JACHXF010000017">
    <property type="protein sequence ID" value="MBB3099053.1"/>
    <property type="molecule type" value="Genomic_DNA"/>
</dbReference>